<dbReference type="SUPFAM" id="SSF56112">
    <property type="entry name" value="Protein kinase-like (PK-like)"/>
    <property type="match status" value="1"/>
</dbReference>
<dbReference type="STRING" id="46680.GCA_000807755_04742"/>
<dbReference type="Pfam" id="PF06293">
    <property type="entry name" value="Kdo"/>
    <property type="match status" value="1"/>
</dbReference>
<dbReference type="InterPro" id="IPR027023">
    <property type="entry name" value="Put_LipoPS_kinase_InaA"/>
</dbReference>
<dbReference type="GO" id="GO:0016301">
    <property type="term" value="F:kinase activity"/>
    <property type="evidence" value="ECO:0007669"/>
    <property type="project" value="UniProtKB-KW"/>
</dbReference>
<evidence type="ECO:0000313" key="2">
    <source>
        <dbReference type="Proteomes" id="UP000198145"/>
    </source>
</evidence>
<keyword evidence="1" id="KW-0808">Transferase</keyword>
<comment type="caution">
    <text evidence="1">The sequence shown here is derived from an EMBL/GenBank/DDBJ whole genome shotgun (WGS) entry which is preliminary data.</text>
</comment>
<accession>A0A246FEH2</accession>
<reference evidence="1 2" key="1">
    <citation type="submission" date="2017-06" db="EMBL/GenBank/DDBJ databases">
        <title>Draft genome of Pseudomonas nitroreducens DF05.</title>
        <authorList>
            <person name="Iyer R."/>
        </authorList>
    </citation>
    <scope>NUCLEOTIDE SEQUENCE [LARGE SCALE GENOMIC DNA]</scope>
    <source>
        <strain evidence="1 2">DF05</strain>
    </source>
</reference>
<sequence>MKDFIAEGDQALLESNALADFDALWALQLDAVDEPNTERGGWSSVYRLELDGTAYYLKRQSNHLTRSVRKPMGEPTFSREFRNIQRYHQLGIPSMQAAFFGARQVGGERRAILMTRALDGWRDLDSLLQGWSNLPAERRQAILRACGMLARRLHEAGQMHGCFYPKHIFLRETDDAYEATLIDLEKTRPLWFGQRDRVRDLEPLLRRAPDWNETDVRNLLAAYLGTSSTGPEVDDWYRRLGARRKKKENRA</sequence>
<evidence type="ECO:0000313" key="1">
    <source>
        <dbReference type="EMBL" id="OWP52709.1"/>
    </source>
</evidence>
<organism evidence="1 2">
    <name type="scientific">Pseudomonas nitroreducens</name>
    <dbReference type="NCBI Taxonomy" id="46680"/>
    <lineage>
        <taxon>Bacteria</taxon>
        <taxon>Pseudomonadati</taxon>
        <taxon>Pseudomonadota</taxon>
        <taxon>Gammaproteobacteria</taxon>
        <taxon>Pseudomonadales</taxon>
        <taxon>Pseudomonadaceae</taxon>
        <taxon>Pseudomonas</taxon>
    </lineage>
</organism>
<protein>
    <submittedName>
        <fullName evidence="1">Lipopolysaccharide kinase</fullName>
    </submittedName>
</protein>
<gene>
    <name evidence="1" type="ORF">CEG18_02380</name>
</gene>
<name>A0A246FEH2_PSENT</name>
<dbReference type="eggNOG" id="COG0515">
    <property type="taxonomic scope" value="Bacteria"/>
</dbReference>
<dbReference type="Proteomes" id="UP000198145">
    <property type="component" value="Unassembled WGS sequence"/>
</dbReference>
<dbReference type="PIRSF" id="PIRSF026326">
    <property type="entry name" value="InaA"/>
    <property type="match status" value="1"/>
</dbReference>
<dbReference type="EMBL" id="NJBA01000001">
    <property type="protein sequence ID" value="OWP52709.1"/>
    <property type="molecule type" value="Genomic_DNA"/>
</dbReference>
<dbReference type="RefSeq" id="WP_088416127.1">
    <property type="nucleotide sequence ID" value="NZ_NJBA01000001.1"/>
</dbReference>
<dbReference type="AlphaFoldDB" id="A0A246FEH2"/>
<proteinExistence type="predicted"/>
<dbReference type="InterPro" id="IPR011009">
    <property type="entry name" value="Kinase-like_dom_sf"/>
</dbReference>
<keyword evidence="1" id="KW-0418">Kinase</keyword>